<dbReference type="Proteomes" id="UP001633002">
    <property type="component" value="Unassembled WGS sequence"/>
</dbReference>
<name>A0ABD3H1G4_9MARC</name>
<reference evidence="1 2" key="1">
    <citation type="submission" date="2024-09" db="EMBL/GenBank/DDBJ databases">
        <title>Chromosome-scale assembly of Riccia sorocarpa.</title>
        <authorList>
            <person name="Paukszto L."/>
        </authorList>
    </citation>
    <scope>NUCLEOTIDE SEQUENCE [LARGE SCALE GENOMIC DNA]</scope>
    <source>
        <strain evidence="1">LP-2024</strain>
        <tissue evidence="1">Aerial parts of the thallus</tissue>
    </source>
</reference>
<comment type="caution">
    <text evidence="1">The sequence shown here is derived from an EMBL/GenBank/DDBJ whole genome shotgun (WGS) entry which is preliminary data.</text>
</comment>
<protein>
    <recommendedName>
        <fullName evidence="3">F-box domain-containing protein</fullName>
    </recommendedName>
</protein>
<dbReference type="AlphaFoldDB" id="A0ABD3H1G4"/>
<evidence type="ECO:0000313" key="1">
    <source>
        <dbReference type="EMBL" id="KAL3685228.1"/>
    </source>
</evidence>
<keyword evidence="2" id="KW-1185">Reference proteome</keyword>
<organism evidence="1 2">
    <name type="scientific">Riccia sorocarpa</name>
    <dbReference type="NCBI Taxonomy" id="122646"/>
    <lineage>
        <taxon>Eukaryota</taxon>
        <taxon>Viridiplantae</taxon>
        <taxon>Streptophyta</taxon>
        <taxon>Embryophyta</taxon>
        <taxon>Marchantiophyta</taxon>
        <taxon>Marchantiopsida</taxon>
        <taxon>Marchantiidae</taxon>
        <taxon>Marchantiales</taxon>
        <taxon>Ricciaceae</taxon>
        <taxon>Riccia</taxon>
    </lineage>
</organism>
<dbReference type="EMBL" id="JBJQOH010000006">
    <property type="protein sequence ID" value="KAL3685228.1"/>
    <property type="molecule type" value="Genomic_DNA"/>
</dbReference>
<evidence type="ECO:0008006" key="3">
    <source>
        <dbReference type="Google" id="ProtNLM"/>
    </source>
</evidence>
<gene>
    <name evidence="1" type="ORF">R1sor_003250</name>
</gene>
<evidence type="ECO:0000313" key="2">
    <source>
        <dbReference type="Proteomes" id="UP001633002"/>
    </source>
</evidence>
<proteinExistence type="predicted"/>
<sequence length="323" mass="37037">MDPEVWKCLLDHEDILRLILCRVSWETNLRLRSVSKAFYAMLSEPSVYTWSLMLTDTSFYTDHSSLEWVDGDINAEHLEQSHANAVCFFSPLKPAERVSEEVTLGRSGSFIYAVVNFELHRWCILPPLGDLPFGNLNDLRVTGVAEGRLLLERTMSEERSEGRHEEDVNPGMGPMGETVFSFGSLTRAIHPELIWNCNHLANGKTQLFQHKGILKRLKLEVVTTSYGLRYERTFGGSIDLHTFDCSSRSWQKEESIGMPRHILESVSSCSKVAGVFGDILCIRNRHVFIFYNFLSKQWCRCDAKELVNFADFEKTGFLWSPKR</sequence>
<accession>A0ABD3H1G4</accession>